<dbReference type="GO" id="GO:0004081">
    <property type="term" value="F:bis(5'-nucleosyl)-tetraphosphatase (asymmetrical) activity"/>
    <property type="evidence" value="ECO:0007669"/>
    <property type="project" value="TreeGrafter"/>
</dbReference>
<dbReference type="GO" id="GO:0006754">
    <property type="term" value="P:ATP biosynthetic process"/>
    <property type="evidence" value="ECO:0007669"/>
    <property type="project" value="TreeGrafter"/>
</dbReference>
<dbReference type="PANTHER" id="PTHR21340">
    <property type="entry name" value="DIADENOSINE 5,5-P1,P4-TETRAPHOSPHATE PYROPHOSPHOHYDROLASE MUTT"/>
    <property type="match status" value="1"/>
</dbReference>
<dbReference type="GO" id="GO:0006167">
    <property type="term" value="P:AMP biosynthetic process"/>
    <property type="evidence" value="ECO:0007669"/>
    <property type="project" value="TreeGrafter"/>
</dbReference>
<dbReference type="AlphaFoldDB" id="A0A517YFU7"/>
<gene>
    <name evidence="3" type="ORF">ETAA8_42030</name>
</gene>
<evidence type="ECO:0000256" key="1">
    <source>
        <dbReference type="ARBA" id="ARBA00022801"/>
    </source>
</evidence>
<dbReference type="InterPro" id="IPR051325">
    <property type="entry name" value="Nudix_hydrolase_domain"/>
</dbReference>
<dbReference type="PROSITE" id="PS51462">
    <property type="entry name" value="NUDIX"/>
    <property type="match status" value="1"/>
</dbReference>
<keyword evidence="1" id="KW-0378">Hydrolase</keyword>
<dbReference type="SUPFAM" id="SSF55811">
    <property type="entry name" value="Nudix"/>
    <property type="match status" value="1"/>
</dbReference>
<organism evidence="3 4">
    <name type="scientific">Anatilimnocola aggregata</name>
    <dbReference type="NCBI Taxonomy" id="2528021"/>
    <lineage>
        <taxon>Bacteria</taxon>
        <taxon>Pseudomonadati</taxon>
        <taxon>Planctomycetota</taxon>
        <taxon>Planctomycetia</taxon>
        <taxon>Pirellulales</taxon>
        <taxon>Pirellulaceae</taxon>
        <taxon>Anatilimnocola</taxon>
    </lineage>
</organism>
<sequence length="154" mass="17194">MPKVSAGLLMYRVLNGRAQVLLAHPGGPYFRQKDEGAWTIPKGEADDGEDLLDTAQREFTEETGHKPTGPFVVLSPVKQKGGKVVHAWAFEGAFDPAQLVSNTFNLEWPPRSGQQVTFPEVDRAEWFDLTTAKWKINSAQVKLLEELEMTISQK</sequence>
<name>A0A517YFU7_9BACT</name>
<dbReference type="PANTHER" id="PTHR21340:SF7">
    <property type="entry name" value="NUDIX HYDROLASE DOMAIN-CONTAINING PROTEIN"/>
    <property type="match status" value="1"/>
</dbReference>
<accession>A0A517YFU7</accession>
<dbReference type="InterPro" id="IPR015797">
    <property type="entry name" value="NUDIX_hydrolase-like_dom_sf"/>
</dbReference>
<evidence type="ECO:0000259" key="2">
    <source>
        <dbReference type="PROSITE" id="PS51462"/>
    </source>
</evidence>
<dbReference type="InterPro" id="IPR000086">
    <property type="entry name" value="NUDIX_hydrolase_dom"/>
</dbReference>
<dbReference type="RefSeq" id="WP_145092401.1">
    <property type="nucleotide sequence ID" value="NZ_CP036274.1"/>
</dbReference>
<dbReference type="Gene3D" id="3.90.79.10">
    <property type="entry name" value="Nucleoside Triphosphate Pyrophosphohydrolase"/>
    <property type="match status" value="1"/>
</dbReference>
<dbReference type="Proteomes" id="UP000315017">
    <property type="component" value="Chromosome"/>
</dbReference>
<evidence type="ECO:0000313" key="4">
    <source>
        <dbReference type="Proteomes" id="UP000315017"/>
    </source>
</evidence>
<proteinExistence type="predicted"/>
<keyword evidence="4" id="KW-1185">Reference proteome</keyword>
<dbReference type="EMBL" id="CP036274">
    <property type="protein sequence ID" value="QDU29096.1"/>
    <property type="molecule type" value="Genomic_DNA"/>
</dbReference>
<dbReference type="InterPro" id="IPR020084">
    <property type="entry name" value="NUDIX_hydrolase_CS"/>
</dbReference>
<protein>
    <submittedName>
        <fullName evidence="3">NUDIX domain protein</fullName>
    </submittedName>
</protein>
<dbReference type="Pfam" id="PF00293">
    <property type="entry name" value="NUDIX"/>
    <property type="match status" value="1"/>
</dbReference>
<evidence type="ECO:0000313" key="3">
    <source>
        <dbReference type="EMBL" id="QDU29096.1"/>
    </source>
</evidence>
<dbReference type="KEGG" id="aagg:ETAA8_42030"/>
<dbReference type="PROSITE" id="PS00893">
    <property type="entry name" value="NUDIX_BOX"/>
    <property type="match status" value="1"/>
</dbReference>
<dbReference type="OrthoDB" id="9816289at2"/>
<dbReference type="CDD" id="cd04662">
    <property type="entry name" value="NUDIX_Hydrolase"/>
    <property type="match status" value="1"/>
</dbReference>
<feature type="domain" description="Nudix hydrolase" evidence="2">
    <location>
        <begin position="1"/>
        <end position="149"/>
    </location>
</feature>
<reference evidence="3 4" key="1">
    <citation type="submission" date="2019-02" db="EMBL/GenBank/DDBJ databases">
        <title>Deep-cultivation of Planctomycetes and their phenomic and genomic characterization uncovers novel biology.</title>
        <authorList>
            <person name="Wiegand S."/>
            <person name="Jogler M."/>
            <person name="Boedeker C."/>
            <person name="Pinto D."/>
            <person name="Vollmers J."/>
            <person name="Rivas-Marin E."/>
            <person name="Kohn T."/>
            <person name="Peeters S.H."/>
            <person name="Heuer A."/>
            <person name="Rast P."/>
            <person name="Oberbeckmann S."/>
            <person name="Bunk B."/>
            <person name="Jeske O."/>
            <person name="Meyerdierks A."/>
            <person name="Storesund J.E."/>
            <person name="Kallscheuer N."/>
            <person name="Luecker S."/>
            <person name="Lage O.M."/>
            <person name="Pohl T."/>
            <person name="Merkel B.J."/>
            <person name="Hornburger P."/>
            <person name="Mueller R.-W."/>
            <person name="Bruemmer F."/>
            <person name="Labrenz M."/>
            <person name="Spormann A.M."/>
            <person name="Op den Camp H."/>
            <person name="Overmann J."/>
            <person name="Amann R."/>
            <person name="Jetten M.S.M."/>
            <person name="Mascher T."/>
            <person name="Medema M.H."/>
            <person name="Devos D.P."/>
            <person name="Kaster A.-K."/>
            <person name="Ovreas L."/>
            <person name="Rohde M."/>
            <person name="Galperin M.Y."/>
            <person name="Jogler C."/>
        </authorList>
    </citation>
    <scope>NUCLEOTIDE SEQUENCE [LARGE SCALE GENOMIC DNA]</scope>
    <source>
        <strain evidence="3 4">ETA_A8</strain>
    </source>
</reference>